<proteinExistence type="predicted"/>
<dbReference type="SUPFAM" id="SSF110004">
    <property type="entry name" value="Glycolipid transfer protein, GLTP"/>
    <property type="match status" value="1"/>
</dbReference>
<dbReference type="Gene3D" id="1.10.3520.10">
    <property type="entry name" value="Glycolipid transfer protein"/>
    <property type="match status" value="1"/>
</dbReference>
<evidence type="ECO:0000256" key="1">
    <source>
        <dbReference type="ARBA" id="ARBA00022448"/>
    </source>
</evidence>
<dbReference type="InterPro" id="IPR014830">
    <property type="entry name" value="Glycolipid_transfer_prot_dom"/>
</dbReference>
<dbReference type="AlphaFoldDB" id="A0A7S3SRW2"/>
<dbReference type="GO" id="GO:1902387">
    <property type="term" value="F:ceramide 1-phosphate binding"/>
    <property type="evidence" value="ECO:0007669"/>
    <property type="project" value="TreeGrafter"/>
</dbReference>
<dbReference type="InterPro" id="IPR036497">
    <property type="entry name" value="GLTP_sf"/>
</dbReference>
<protein>
    <recommendedName>
        <fullName evidence="2">Glycolipid transfer protein domain-containing protein</fullName>
    </recommendedName>
</protein>
<accession>A0A7S3SRW2</accession>
<dbReference type="PANTHER" id="PTHR10219">
    <property type="entry name" value="GLYCOLIPID TRANSFER PROTEIN-RELATED"/>
    <property type="match status" value="1"/>
</dbReference>
<reference evidence="3" key="1">
    <citation type="submission" date="2021-01" db="EMBL/GenBank/DDBJ databases">
        <authorList>
            <person name="Corre E."/>
            <person name="Pelletier E."/>
            <person name="Niang G."/>
            <person name="Scheremetjew M."/>
            <person name="Finn R."/>
            <person name="Kale V."/>
            <person name="Holt S."/>
            <person name="Cochrane G."/>
            <person name="Meng A."/>
            <person name="Brown T."/>
            <person name="Cohen L."/>
        </authorList>
    </citation>
    <scope>NUCLEOTIDE SEQUENCE</scope>
    <source>
        <strain evidence="3">SPMC142</strain>
    </source>
</reference>
<feature type="domain" description="Glycolipid transfer protein" evidence="2">
    <location>
        <begin position="44"/>
        <end position="117"/>
    </location>
</feature>
<evidence type="ECO:0000313" key="3">
    <source>
        <dbReference type="EMBL" id="CAE0561791.1"/>
    </source>
</evidence>
<dbReference type="Pfam" id="PF08718">
    <property type="entry name" value="GLTP"/>
    <property type="match status" value="1"/>
</dbReference>
<gene>
    <name evidence="3" type="ORF">SACU0126_LOCUS17117</name>
</gene>
<dbReference type="GO" id="GO:1902388">
    <property type="term" value="F:ceramide 1-phosphate transfer activity"/>
    <property type="evidence" value="ECO:0007669"/>
    <property type="project" value="TreeGrafter"/>
</dbReference>
<dbReference type="PANTHER" id="PTHR10219:SF25">
    <property type="entry name" value="PLECKSTRIN HOMOLOGY DOMAIN-CONTAINING FAMILY A MEMBER 8"/>
    <property type="match status" value="1"/>
</dbReference>
<organism evidence="3">
    <name type="scientific">Strombidinopsis acuminata</name>
    <dbReference type="NCBI Taxonomy" id="141414"/>
    <lineage>
        <taxon>Eukaryota</taxon>
        <taxon>Sar</taxon>
        <taxon>Alveolata</taxon>
        <taxon>Ciliophora</taxon>
        <taxon>Intramacronucleata</taxon>
        <taxon>Spirotrichea</taxon>
        <taxon>Choreotrichia</taxon>
        <taxon>Choreotrichida</taxon>
        <taxon>Strombidinopsidae</taxon>
        <taxon>Strombidinopsis</taxon>
    </lineage>
</organism>
<sequence length="165" mass="19029">MGSYLLLNTKKLRASKASPEIPNYRAWCLSELPVHAATGYKSYVDDSAWMANLWLGWTMEFFVEMFALLHEGRDTKASVEIAYKQTLEQHHNFFQRTAFQQAVKQLPVRQKMIAALQGSSAKSLDVVRDMGDFVAFGRPIVRFCLQLNEELSSRMTEERKAYLKR</sequence>
<evidence type="ECO:0000259" key="2">
    <source>
        <dbReference type="Pfam" id="PF08718"/>
    </source>
</evidence>
<dbReference type="GO" id="GO:0016020">
    <property type="term" value="C:membrane"/>
    <property type="evidence" value="ECO:0007669"/>
    <property type="project" value="TreeGrafter"/>
</dbReference>
<dbReference type="EMBL" id="HBIQ01053639">
    <property type="protein sequence ID" value="CAE0561791.1"/>
    <property type="molecule type" value="Transcribed_RNA"/>
</dbReference>
<dbReference type="GO" id="GO:0005829">
    <property type="term" value="C:cytosol"/>
    <property type="evidence" value="ECO:0007669"/>
    <property type="project" value="TreeGrafter"/>
</dbReference>
<keyword evidence="1" id="KW-0813">Transport</keyword>
<name>A0A7S3SRW2_9SPIT</name>